<organism evidence="2 3">
    <name type="scientific">Stylosanthes scabra</name>
    <dbReference type="NCBI Taxonomy" id="79078"/>
    <lineage>
        <taxon>Eukaryota</taxon>
        <taxon>Viridiplantae</taxon>
        <taxon>Streptophyta</taxon>
        <taxon>Embryophyta</taxon>
        <taxon>Tracheophyta</taxon>
        <taxon>Spermatophyta</taxon>
        <taxon>Magnoliopsida</taxon>
        <taxon>eudicotyledons</taxon>
        <taxon>Gunneridae</taxon>
        <taxon>Pentapetalae</taxon>
        <taxon>rosids</taxon>
        <taxon>fabids</taxon>
        <taxon>Fabales</taxon>
        <taxon>Fabaceae</taxon>
        <taxon>Papilionoideae</taxon>
        <taxon>50 kb inversion clade</taxon>
        <taxon>dalbergioids sensu lato</taxon>
        <taxon>Dalbergieae</taxon>
        <taxon>Pterocarpus clade</taxon>
        <taxon>Stylosanthes</taxon>
    </lineage>
</organism>
<dbReference type="Proteomes" id="UP001341840">
    <property type="component" value="Unassembled WGS sequence"/>
</dbReference>
<reference evidence="2 3" key="1">
    <citation type="journal article" date="2023" name="Plants (Basel)">
        <title>Bridging the Gap: Combining Genomics and Transcriptomics Approaches to Understand Stylosanthes scabra, an Orphan Legume from the Brazilian Caatinga.</title>
        <authorList>
            <person name="Ferreira-Neto J.R.C."/>
            <person name="da Silva M.D."/>
            <person name="Binneck E."/>
            <person name="de Melo N.F."/>
            <person name="da Silva R.H."/>
            <person name="de Melo A.L.T.M."/>
            <person name="Pandolfi V."/>
            <person name="Bustamante F.O."/>
            <person name="Brasileiro-Vidal A.C."/>
            <person name="Benko-Iseppon A.M."/>
        </authorList>
    </citation>
    <scope>NUCLEOTIDE SEQUENCE [LARGE SCALE GENOMIC DNA]</scope>
    <source>
        <tissue evidence="2">Leaves</tissue>
    </source>
</reference>
<comment type="caution">
    <text evidence="2">The sequence shown here is derived from an EMBL/GenBank/DDBJ whole genome shotgun (WGS) entry which is preliminary data.</text>
</comment>
<keyword evidence="3" id="KW-1185">Reference proteome</keyword>
<sequence>MKEIAHSIVNTRPRVRQTSELFEAIRSLGVQDDKLFEAIDWLAEHPTSIDAVSLLANQKLITPPRQLRLTVAAIASPPLPPVITFASHCRRFPSLTFAQFPSSRRSTTQHSPQLTSPNTRSPSLTSIHLGSHHRVVPGLLCHRVAASAFLTLLDVQILDPLKPDSFRLFVAVLHLPRLTNPPNLGAYSSATAKLGKKKEGPLILSVAASWTASINISSTAYSYYFLPSICHQLPSEGQRDAMVAEEMKKESN</sequence>
<evidence type="ECO:0000313" key="3">
    <source>
        <dbReference type="Proteomes" id="UP001341840"/>
    </source>
</evidence>
<dbReference type="EMBL" id="JASCZI010181266">
    <property type="protein sequence ID" value="MED6180406.1"/>
    <property type="molecule type" value="Genomic_DNA"/>
</dbReference>
<protein>
    <submittedName>
        <fullName evidence="2">Uncharacterized protein</fullName>
    </submittedName>
</protein>
<gene>
    <name evidence="2" type="ORF">PIB30_010037</name>
</gene>
<accession>A0ABU6W3E0</accession>
<evidence type="ECO:0000256" key="1">
    <source>
        <dbReference type="SAM" id="MobiDB-lite"/>
    </source>
</evidence>
<name>A0ABU6W3E0_9FABA</name>
<feature type="region of interest" description="Disordered" evidence="1">
    <location>
        <begin position="100"/>
        <end position="123"/>
    </location>
</feature>
<evidence type="ECO:0000313" key="2">
    <source>
        <dbReference type="EMBL" id="MED6180406.1"/>
    </source>
</evidence>
<proteinExistence type="predicted"/>